<accession>A0ABR1KLI4</accession>
<dbReference type="Proteomes" id="UP001363622">
    <property type="component" value="Unassembled WGS sequence"/>
</dbReference>
<proteinExistence type="predicted"/>
<comment type="caution">
    <text evidence="2">The sequence shown here is derived from an EMBL/GenBank/DDBJ whole genome shotgun (WGS) entry which is preliminary data.</text>
</comment>
<gene>
    <name evidence="2" type="ORF">IWZ03DRAFT_187663</name>
</gene>
<keyword evidence="3" id="KW-1185">Reference proteome</keyword>
<feature type="region of interest" description="Disordered" evidence="1">
    <location>
        <begin position="239"/>
        <end position="264"/>
    </location>
</feature>
<evidence type="ECO:0000256" key="1">
    <source>
        <dbReference type="SAM" id="MobiDB-lite"/>
    </source>
</evidence>
<sequence length="264" mass="29585">MEKKGLLHTAPAYSAPTSNIALHRCSASRRRRRTQSRSFLVTHARTPFTCRAHLHNPGTAPVVLGRRQMDFGSPSTYLSTILHYLALSRNHLRTNDWIFSRALLCWTYLSPSVLSLRILFSSCGFFCRFASYPLCLADSLSLFLSFLVSSMLLLPSPPPVFPRCVVVVGGFILSSSSSSSSSISTFTSFVYSPYIHTHTHARTYARCGCHINSNNNCFHRSPARVPFCNRRIESVRSTDRGKRLKEPKIEPQKGRGRGDAVSRV</sequence>
<name>A0ABR1KLI4_9PEZI</name>
<organism evidence="2 3">
    <name type="scientific">Phyllosticta citriasiana</name>
    <dbReference type="NCBI Taxonomy" id="595635"/>
    <lineage>
        <taxon>Eukaryota</taxon>
        <taxon>Fungi</taxon>
        <taxon>Dikarya</taxon>
        <taxon>Ascomycota</taxon>
        <taxon>Pezizomycotina</taxon>
        <taxon>Dothideomycetes</taxon>
        <taxon>Dothideomycetes incertae sedis</taxon>
        <taxon>Botryosphaeriales</taxon>
        <taxon>Phyllostictaceae</taxon>
        <taxon>Phyllosticta</taxon>
    </lineage>
</organism>
<reference evidence="2 3" key="1">
    <citation type="submission" date="2024-04" db="EMBL/GenBank/DDBJ databases">
        <title>Phyllosticta paracitricarpa is synonymous to the EU quarantine fungus P. citricarpa based on phylogenomic analyses.</title>
        <authorList>
            <consortium name="Lawrence Berkeley National Laboratory"/>
            <person name="Van Ingen-Buijs V.A."/>
            <person name="Van Westerhoven A.C."/>
            <person name="Haridas S."/>
            <person name="Skiadas P."/>
            <person name="Martin F."/>
            <person name="Groenewald J.Z."/>
            <person name="Crous P.W."/>
            <person name="Seidl M.F."/>
        </authorList>
    </citation>
    <scope>NUCLEOTIDE SEQUENCE [LARGE SCALE GENOMIC DNA]</scope>
    <source>
        <strain evidence="2 3">CBS 123371</strain>
    </source>
</reference>
<dbReference type="EMBL" id="JBBPHU010000006">
    <property type="protein sequence ID" value="KAK7516338.1"/>
    <property type="molecule type" value="Genomic_DNA"/>
</dbReference>
<evidence type="ECO:0000313" key="2">
    <source>
        <dbReference type="EMBL" id="KAK7516338.1"/>
    </source>
</evidence>
<evidence type="ECO:0000313" key="3">
    <source>
        <dbReference type="Proteomes" id="UP001363622"/>
    </source>
</evidence>
<protein>
    <submittedName>
        <fullName evidence="2">Uncharacterized protein</fullName>
    </submittedName>
</protein>